<proteinExistence type="predicted"/>
<feature type="signal peptide" evidence="1">
    <location>
        <begin position="1"/>
        <end position="19"/>
    </location>
</feature>
<comment type="caution">
    <text evidence="2">The sequence shown here is derived from an EMBL/GenBank/DDBJ whole genome shotgun (WGS) entry which is preliminary data.</text>
</comment>
<evidence type="ECO:0000256" key="1">
    <source>
        <dbReference type="SAM" id="SignalP"/>
    </source>
</evidence>
<feature type="chain" id="PRO_5031298166" evidence="1">
    <location>
        <begin position="20"/>
        <end position="120"/>
    </location>
</feature>
<evidence type="ECO:0000313" key="3">
    <source>
        <dbReference type="Proteomes" id="UP000432089"/>
    </source>
</evidence>
<reference evidence="2 3" key="1">
    <citation type="submission" date="2019-09" db="EMBL/GenBank/DDBJ databases">
        <title>YIM 132180 draft genome.</title>
        <authorList>
            <person name="Zhang K."/>
        </authorList>
    </citation>
    <scope>NUCLEOTIDE SEQUENCE [LARGE SCALE GENOMIC DNA]</scope>
    <source>
        <strain evidence="2 3">YIM 132180</strain>
    </source>
</reference>
<keyword evidence="1" id="KW-0732">Signal</keyword>
<name>A0A7V7PKW8_9HYPH</name>
<dbReference type="EMBL" id="VZDO01000022">
    <property type="protein sequence ID" value="KAB0676536.1"/>
    <property type="molecule type" value="Genomic_DNA"/>
</dbReference>
<dbReference type="Proteomes" id="UP000432089">
    <property type="component" value="Unassembled WGS sequence"/>
</dbReference>
<accession>A0A7V7PKW8</accession>
<keyword evidence="3" id="KW-1185">Reference proteome</keyword>
<evidence type="ECO:0000313" key="2">
    <source>
        <dbReference type="EMBL" id="KAB0676536.1"/>
    </source>
</evidence>
<dbReference type="AlphaFoldDB" id="A0A7V7PKW8"/>
<gene>
    <name evidence="2" type="ORF">F6X38_20840</name>
</gene>
<dbReference type="RefSeq" id="WP_150973209.1">
    <property type="nucleotide sequence ID" value="NZ_VZDO01000022.1"/>
</dbReference>
<sequence>MRGISALFVLLGLATAAGAAEPFPGGTFGEKDGCRYARTGESSGADDFLFLNAEGITSSTAFCALKKATAKGKGAFALVLACETEGESGGDETGSATLKNDAWTVTLEDGTHWGPIKRCR</sequence>
<protein>
    <submittedName>
        <fullName evidence="2">Uncharacterized protein</fullName>
    </submittedName>
</protein>
<organism evidence="2 3">
    <name type="scientific">Plantimonas leprariae</name>
    <dbReference type="NCBI Taxonomy" id="2615207"/>
    <lineage>
        <taxon>Bacteria</taxon>
        <taxon>Pseudomonadati</taxon>
        <taxon>Pseudomonadota</taxon>
        <taxon>Alphaproteobacteria</taxon>
        <taxon>Hyphomicrobiales</taxon>
        <taxon>Aurantimonadaceae</taxon>
        <taxon>Plantimonas</taxon>
    </lineage>
</organism>